<dbReference type="Proteomes" id="UP001164459">
    <property type="component" value="Chromosome"/>
</dbReference>
<sequence length="153" mass="16837">MRALLWLSIVALVLAGIGWCIYSLIYTDLEPVARRAFSAAHSCPEERLTARVRLDLDFFAMAFGPAAPAPEPPPEVRADPARLAVWESTRQQSAAGRDTWKDAGQVVEVEGCDRRQLYACFRWAETSTTSNMPLCNPVNPAFLPVTPPAAHGR</sequence>
<dbReference type="RefSeq" id="WP_269041613.1">
    <property type="nucleotide sequence ID" value="NZ_CP114040.1"/>
</dbReference>
<evidence type="ECO:0000313" key="2">
    <source>
        <dbReference type="Proteomes" id="UP001164459"/>
    </source>
</evidence>
<name>A0ABY7HIV1_9BACT</name>
<evidence type="ECO:0000313" key="1">
    <source>
        <dbReference type="EMBL" id="WAS99252.1"/>
    </source>
</evidence>
<dbReference type="EMBL" id="CP114040">
    <property type="protein sequence ID" value="WAS99252.1"/>
    <property type="molecule type" value="Genomic_DNA"/>
</dbReference>
<organism evidence="1 2">
    <name type="scientific">Nannocystis punicea</name>
    <dbReference type="NCBI Taxonomy" id="2995304"/>
    <lineage>
        <taxon>Bacteria</taxon>
        <taxon>Pseudomonadati</taxon>
        <taxon>Myxococcota</taxon>
        <taxon>Polyangia</taxon>
        <taxon>Nannocystales</taxon>
        <taxon>Nannocystaceae</taxon>
        <taxon>Nannocystis</taxon>
    </lineage>
</organism>
<reference evidence="1" key="1">
    <citation type="submission" date="2022-11" db="EMBL/GenBank/DDBJ databases">
        <title>Minimal conservation of predation-associated metabolite biosynthetic gene clusters underscores biosynthetic potential of Myxococcota including descriptions for ten novel species: Archangium lansinium sp. nov., Myxococcus landrumus sp. nov., Nannocystis bai.</title>
        <authorList>
            <person name="Ahearne A."/>
            <person name="Stevens C."/>
            <person name="Dowd S."/>
        </authorList>
    </citation>
    <scope>NUCLEOTIDE SEQUENCE</scope>
    <source>
        <strain evidence="1">Fl3</strain>
    </source>
</reference>
<protein>
    <submittedName>
        <fullName evidence="1">Uncharacterized protein</fullName>
    </submittedName>
</protein>
<proteinExistence type="predicted"/>
<keyword evidence="2" id="KW-1185">Reference proteome</keyword>
<gene>
    <name evidence="1" type="ORF">O0S08_24250</name>
</gene>
<accession>A0ABY7HIV1</accession>